<dbReference type="Proteomes" id="UP001054837">
    <property type="component" value="Unassembled WGS sequence"/>
</dbReference>
<evidence type="ECO:0000313" key="2">
    <source>
        <dbReference type="Proteomes" id="UP001054837"/>
    </source>
</evidence>
<dbReference type="AlphaFoldDB" id="A0AAV4UUQ6"/>
<protein>
    <submittedName>
        <fullName evidence="1">Uncharacterized protein</fullName>
    </submittedName>
</protein>
<sequence length="109" mass="12052">MKCSLSWAAFFECILLPMQPIIFNAEFSCLQLPRIISPYGERVSLKPGDQYLLLKGGMASSASFRKLCKHTAAATVILYVLKLAIIGLRNMPNFAAIMPKEISTHCQSS</sequence>
<reference evidence="1 2" key="1">
    <citation type="submission" date="2021-06" db="EMBL/GenBank/DDBJ databases">
        <title>Caerostris darwini draft genome.</title>
        <authorList>
            <person name="Kono N."/>
            <person name="Arakawa K."/>
        </authorList>
    </citation>
    <scope>NUCLEOTIDE SEQUENCE [LARGE SCALE GENOMIC DNA]</scope>
</reference>
<organism evidence="1 2">
    <name type="scientific">Caerostris darwini</name>
    <dbReference type="NCBI Taxonomy" id="1538125"/>
    <lineage>
        <taxon>Eukaryota</taxon>
        <taxon>Metazoa</taxon>
        <taxon>Ecdysozoa</taxon>
        <taxon>Arthropoda</taxon>
        <taxon>Chelicerata</taxon>
        <taxon>Arachnida</taxon>
        <taxon>Araneae</taxon>
        <taxon>Araneomorphae</taxon>
        <taxon>Entelegynae</taxon>
        <taxon>Araneoidea</taxon>
        <taxon>Araneidae</taxon>
        <taxon>Caerostris</taxon>
    </lineage>
</organism>
<comment type="caution">
    <text evidence="1">The sequence shown here is derived from an EMBL/GenBank/DDBJ whole genome shotgun (WGS) entry which is preliminary data.</text>
</comment>
<name>A0AAV4UUQ6_9ARAC</name>
<accession>A0AAV4UUQ6</accession>
<proteinExistence type="predicted"/>
<dbReference type="EMBL" id="BPLQ01011962">
    <property type="protein sequence ID" value="GIY61626.1"/>
    <property type="molecule type" value="Genomic_DNA"/>
</dbReference>
<gene>
    <name evidence="1" type="ORF">CDAR_588721</name>
</gene>
<keyword evidence="2" id="KW-1185">Reference proteome</keyword>
<evidence type="ECO:0000313" key="1">
    <source>
        <dbReference type="EMBL" id="GIY61626.1"/>
    </source>
</evidence>